<evidence type="ECO:0000256" key="1">
    <source>
        <dbReference type="SAM" id="MobiDB-lite"/>
    </source>
</evidence>
<name>A0A9Q1N7C2_9SOLA</name>
<sequence length="234" mass="26467">MLMRIQAFKGSTKANEVDGANKNKFNILQEKEKDNRCNNDTSILEEMTPGQENHKGDNAIPMSNGDDDNTNEKMEQLCNEGAKAEVQKEGKSIDNVSTKEWIKQSFFGNNDRVEYVEGTYDLEEVTETTEQTLIDSAQSSEKVEDVLPSTEGFEDEQRILSDHQCIGDVKEVHRSGMPEKLDVQVQIFEKDLVDVHNKEMEVVEERMNGDMLSNNEELKNSPVHTNAQAIVQVP</sequence>
<dbReference type="Proteomes" id="UP001152561">
    <property type="component" value="Unassembled WGS sequence"/>
</dbReference>
<evidence type="ECO:0000313" key="3">
    <source>
        <dbReference type="Proteomes" id="UP001152561"/>
    </source>
</evidence>
<feature type="region of interest" description="Disordered" evidence="1">
    <location>
        <begin position="215"/>
        <end position="234"/>
    </location>
</feature>
<keyword evidence="3" id="KW-1185">Reference proteome</keyword>
<gene>
    <name evidence="2" type="ORF">K7X08_010510</name>
</gene>
<evidence type="ECO:0000313" key="2">
    <source>
        <dbReference type="EMBL" id="KAJ8573999.1"/>
    </source>
</evidence>
<protein>
    <submittedName>
        <fullName evidence="2">Uncharacterized protein</fullName>
    </submittedName>
</protein>
<proteinExistence type="predicted"/>
<feature type="compositionally biased region" description="Polar residues" evidence="1">
    <location>
        <begin position="222"/>
        <end position="234"/>
    </location>
</feature>
<feature type="region of interest" description="Disordered" evidence="1">
    <location>
        <begin position="45"/>
        <end position="71"/>
    </location>
</feature>
<dbReference type="AlphaFoldDB" id="A0A9Q1N7C2"/>
<comment type="caution">
    <text evidence="2">The sequence shown here is derived from an EMBL/GenBank/DDBJ whole genome shotgun (WGS) entry which is preliminary data.</text>
</comment>
<reference evidence="3" key="1">
    <citation type="journal article" date="2023" name="Proc. Natl. Acad. Sci. U.S.A.">
        <title>Genomic and structural basis for evolution of tropane alkaloid biosynthesis.</title>
        <authorList>
            <person name="Wanga Y.-J."/>
            <person name="Taina T."/>
            <person name="Yua J.-Y."/>
            <person name="Lia J."/>
            <person name="Xua B."/>
            <person name="Chenc J."/>
            <person name="D'Auriad J.C."/>
            <person name="Huanga J.-P."/>
            <person name="Huanga S.-X."/>
        </authorList>
    </citation>
    <scope>NUCLEOTIDE SEQUENCE [LARGE SCALE GENOMIC DNA]</scope>
    <source>
        <strain evidence="3">cv. KIB-2019</strain>
    </source>
</reference>
<organism evidence="2 3">
    <name type="scientific">Anisodus acutangulus</name>
    <dbReference type="NCBI Taxonomy" id="402998"/>
    <lineage>
        <taxon>Eukaryota</taxon>
        <taxon>Viridiplantae</taxon>
        <taxon>Streptophyta</taxon>
        <taxon>Embryophyta</taxon>
        <taxon>Tracheophyta</taxon>
        <taxon>Spermatophyta</taxon>
        <taxon>Magnoliopsida</taxon>
        <taxon>eudicotyledons</taxon>
        <taxon>Gunneridae</taxon>
        <taxon>Pentapetalae</taxon>
        <taxon>asterids</taxon>
        <taxon>lamiids</taxon>
        <taxon>Solanales</taxon>
        <taxon>Solanaceae</taxon>
        <taxon>Solanoideae</taxon>
        <taxon>Hyoscyameae</taxon>
        <taxon>Anisodus</taxon>
    </lineage>
</organism>
<accession>A0A9Q1N7C2</accession>
<dbReference type="EMBL" id="JAJAGQ010000001">
    <property type="protein sequence ID" value="KAJ8573999.1"/>
    <property type="molecule type" value="Genomic_DNA"/>
</dbReference>